<dbReference type="Pfam" id="PF14715">
    <property type="entry name" value="FixP_N"/>
    <property type="match status" value="1"/>
</dbReference>
<keyword evidence="6" id="KW-0812">Transmembrane</keyword>
<reference evidence="9 10" key="1">
    <citation type="submission" date="2024-01" db="EMBL/GenBank/DDBJ databases">
        <title>Niabella digestum sp. nov., isolated from waste digestion system.</title>
        <authorList>
            <person name="Zhang L."/>
        </authorList>
    </citation>
    <scope>NUCLEOTIDE SEQUENCE [LARGE SCALE GENOMIC DNA]</scope>
    <source>
        <strain evidence="9 10">A18</strain>
    </source>
</reference>
<dbReference type="Gene3D" id="1.10.760.10">
    <property type="entry name" value="Cytochrome c-like domain"/>
    <property type="match status" value="1"/>
</dbReference>
<organism evidence="9 10">
    <name type="scientific">Niabella digestorum</name>
    <dbReference type="NCBI Taxonomy" id="3117701"/>
    <lineage>
        <taxon>Bacteria</taxon>
        <taxon>Pseudomonadati</taxon>
        <taxon>Bacteroidota</taxon>
        <taxon>Chitinophagia</taxon>
        <taxon>Chitinophagales</taxon>
        <taxon>Chitinophagaceae</taxon>
        <taxon>Niabella</taxon>
    </lineage>
</organism>
<keyword evidence="7" id="KW-0732">Signal</keyword>
<evidence type="ECO:0000256" key="6">
    <source>
        <dbReference type="SAM" id="Phobius"/>
    </source>
</evidence>
<sequence>MGNLKFIYITILLSLSLTTIQAQDAATAAKTSFGFISSNDILIACAVFLGLVIIGLGNVLKSAISYHRHRKKTATSESIKTLLVLIALVWWGVAAAQGGDTEAPVTPTYTFTEADFFRGVMLIIILLEMITIFLFAKWIKYFTGIKDYEESLAAAKAPTEQKSKTAFQSFWERINKFQPIEHEAQIDTGHSYDGIRELNNVTPPWFKIAFTASIVFAVIYLWRYEVSGSGLSQIEEYEREVAIARAKQEEYLKKQANKVDETNVTMLDAAGIAAGAKLYATNCTACHGDKGQGGVGPNLTDKYWLHGGSLSDIFKSIKYGWPAQGMKSWKDDFSPVQIAQLTSYIKSIQNTNPPGAKEPQGEEYIEEVVENNNTSDNRSTGNDSNELVAQ</sequence>
<feature type="region of interest" description="Disordered" evidence="5">
    <location>
        <begin position="349"/>
        <end position="390"/>
    </location>
</feature>
<evidence type="ECO:0000256" key="7">
    <source>
        <dbReference type="SAM" id="SignalP"/>
    </source>
</evidence>
<feature type="compositionally biased region" description="Polar residues" evidence="5">
    <location>
        <begin position="374"/>
        <end position="390"/>
    </location>
</feature>
<feature type="transmembrane region" description="Helical" evidence="6">
    <location>
        <begin position="119"/>
        <end position="136"/>
    </location>
</feature>
<dbReference type="Pfam" id="PF13442">
    <property type="entry name" value="Cytochrome_CBB3"/>
    <property type="match status" value="1"/>
</dbReference>
<keyword evidence="6" id="KW-1133">Transmembrane helix</keyword>
<feature type="signal peptide" evidence="7">
    <location>
        <begin position="1"/>
        <end position="22"/>
    </location>
</feature>
<dbReference type="InterPro" id="IPR009056">
    <property type="entry name" value="Cyt_c-like_dom"/>
</dbReference>
<accession>A0ABU7RDK7</accession>
<evidence type="ECO:0000256" key="5">
    <source>
        <dbReference type="SAM" id="MobiDB-lite"/>
    </source>
</evidence>
<feature type="transmembrane region" description="Helical" evidence="6">
    <location>
        <begin position="205"/>
        <end position="222"/>
    </location>
</feature>
<keyword evidence="10" id="KW-1185">Reference proteome</keyword>
<evidence type="ECO:0000256" key="3">
    <source>
        <dbReference type="ARBA" id="ARBA00023004"/>
    </source>
</evidence>
<evidence type="ECO:0000256" key="1">
    <source>
        <dbReference type="ARBA" id="ARBA00022617"/>
    </source>
</evidence>
<name>A0ABU7RDK7_9BACT</name>
<protein>
    <submittedName>
        <fullName evidence="9">Cbb3-type cytochrome c oxidase N-terminal domain-containing protein</fullName>
    </submittedName>
</protein>
<evidence type="ECO:0000256" key="2">
    <source>
        <dbReference type="ARBA" id="ARBA00022723"/>
    </source>
</evidence>
<dbReference type="InterPro" id="IPR036909">
    <property type="entry name" value="Cyt_c-like_dom_sf"/>
</dbReference>
<feature type="chain" id="PRO_5045530521" evidence="7">
    <location>
        <begin position="23"/>
        <end position="390"/>
    </location>
</feature>
<evidence type="ECO:0000313" key="10">
    <source>
        <dbReference type="Proteomes" id="UP001357452"/>
    </source>
</evidence>
<keyword evidence="1 4" id="KW-0349">Heme</keyword>
<comment type="caution">
    <text evidence="9">The sequence shown here is derived from an EMBL/GenBank/DDBJ whole genome shotgun (WGS) entry which is preliminary data.</text>
</comment>
<dbReference type="SUPFAM" id="SSF46626">
    <property type="entry name" value="Cytochrome c"/>
    <property type="match status" value="1"/>
</dbReference>
<feature type="transmembrane region" description="Helical" evidence="6">
    <location>
        <begin position="81"/>
        <end position="99"/>
    </location>
</feature>
<evidence type="ECO:0000256" key="4">
    <source>
        <dbReference type="PROSITE-ProRule" id="PRU00433"/>
    </source>
</evidence>
<dbReference type="Proteomes" id="UP001357452">
    <property type="component" value="Unassembled WGS sequence"/>
</dbReference>
<dbReference type="PROSITE" id="PS51007">
    <property type="entry name" value="CYTC"/>
    <property type="match status" value="1"/>
</dbReference>
<dbReference type="PANTHER" id="PTHR33751:SF1">
    <property type="entry name" value="CBB3-TYPE CYTOCHROME C OXIDASE SUBUNIT FIXP"/>
    <property type="match status" value="1"/>
</dbReference>
<keyword evidence="6" id="KW-0472">Membrane</keyword>
<dbReference type="InterPro" id="IPR050597">
    <property type="entry name" value="Cytochrome_c_Oxidase_Subunit"/>
</dbReference>
<evidence type="ECO:0000259" key="8">
    <source>
        <dbReference type="PROSITE" id="PS51007"/>
    </source>
</evidence>
<dbReference type="EMBL" id="JAZGLY010000001">
    <property type="protein sequence ID" value="MEE6186073.1"/>
    <property type="molecule type" value="Genomic_DNA"/>
</dbReference>
<gene>
    <name evidence="9" type="ORF">V2H41_02180</name>
</gene>
<feature type="transmembrane region" description="Helical" evidence="6">
    <location>
        <begin position="41"/>
        <end position="60"/>
    </location>
</feature>
<proteinExistence type="predicted"/>
<feature type="domain" description="Cytochrome c" evidence="8">
    <location>
        <begin position="270"/>
        <end position="349"/>
    </location>
</feature>
<dbReference type="Gene3D" id="6.10.280.130">
    <property type="match status" value="1"/>
</dbReference>
<dbReference type="InterPro" id="IPR032858">
    <property type="entry name" value="CcoP_N"/>
</dbReference>
<keyword evidence="3 4" id="KW-0408">Iron</keyword>
<evidence type="ECO:0000313" key="9">
    <source>
        <dbReference type="EMBL" id="MEE6186073.1"/>
    </source>
</evidence>
<keyword evidence="2 4" id="KW-0479">Metal-binding</keyword>
<dbReference type="InterPro" id="IPR038414">
    <property type="entry name" value="CcoP_N_sf"/>
</dbReference>
<dbReference type="PANTHER" id="PTHR33751">
    <property type="entry name" value="CBB3-TYPE CYTOCHROME C OXIDASE SUBUNIT FIXP"/>
    <property type="match status" value="1"/>
</dbReference>